<evidence type="ECO:0008006" key="3">
    <source>
        <dbReference type="Google" id="ProtNLM"/>
    </source>
</evidence>
<accession>A0A1M5XPW3</accession>
<reference evidence="2" key="1">
    <citation type="submission" date="2016-11" db="EMBL/GenBank/DDBJ databases">
        <authorList>
            <person name="Varghese N."/>
            <person name="Submissions S."/>
        </authorList>
    </citation>
    <scope>NUCLEOTIDE SEQUENCE [LARGE SCALE GENOMIC DNA]</scope>
    <source>
        <strain evidence="2">CGMCC 1.6496</strain>
    </source>
</reference>
<dbReference type="Proteomes" id="UP000184079">
    <property type="component" value="Unassembled WGS sequence"/>
</dbReference>
<dbReference type="RefSeq" id="WP_212590794.1">
    <property type="nucleotide sequence ID" value="NZ_FQXD01000032.1"/>
</dbReference>
<proteinExistence type="predicted"/>
<keyword evidence="2" id="KW-1185">Reference proteome</keyword>
<dbReference type="AlphaFoldDB" id="A0A1M5XPW3"/>
<evidence type="ECO:0000313" key="2">
    <source>
        <dbReference type="Proteomes" id="UP000184079"/>
    </source>
</evidence>
<name>A0A1M5XPW3_9BACI</name>
<organism evidence="1 2">
    <name type="scientific">Virgibacillus chiguensis</name>
    <dbReference type="NCBI Taxonomy" id="411959"/>
    <lineage>
        <taxon>Bacteria</taxon>
        <taxon>Bacillati</taxon>
        <taxon>Bacillota</taxon>
        <taxon>Bacilli</taxon>
        <taxon>Bacillales</taxon>
        <taxon>Bacillaceae</taxon>
        <taxon>Virgibacillus</taxon>
    </lineage>
</organism>
<dbReference type="EMBL" id="FQXD01000032">
    <property type="protein sequence ID" value="SHI01887.1"/>
    <property type="molecule type" value="Genomic_DNA"/>
</dbReference>
<gene>
    <name evidence="1" type="ORF">SAMN05421807_13211</name>
</gene>
<sequence length="312" mass="34624">MTVKQKQQLLQLNLQYFAAGNNNNQAVRSYQKQFKELLQAVYQKRAYFSEFFGGGLEALDGVTHNKTAFSIKTSDIPVVIGTEYNKDENVGFGTGTGKSSRFGDRQEIIYTDKDVPYTWEWVFHEGIDRHTVNNDFAATIADRSDLQAQAKVQMFDNHGGKFISTVADQVFELAEIANDPVLKLFNSLNEAYTNMEAVGTKMAWVKPALYNAIVDHPITTTAKRSGANVDTNNILQFKDFLIKKVPETKFQTGELAYTSIAGVGKQFTGINTTRTIESEDFDGVAFQGAGKAGEFILPANKKAVIKVVQLGE</sequence>
<evidence type="ECO:0000313" key="1">
    <source>
        <dbReference type="EMBL" id="SHI01887.1"/>
    </source>
</evidence>
<protein>
    <recommendedName>
        <fullName evidence="3">Phage capsid protein</fullName>
    </recommendedName>
</protein>